<evidence type="ECO:0000313" key="1">
    <source>
        <dbReference type="EMBL" id="MBK1785588.1"/>
    </source>
</evidence>
<name>A0A934QUH5_9PSEU</name>
<dbReference type="EMBL" id="JAENJH010000003">
    <property type="protein sequence ID" value="MBK1785588.1"/>
    <property type="molecule type" value="Genomic_DNA"/>
</dbReference>
<gene>
    <name evidence="1" type="ORF">JHE00_14755</name>
</gene>
<sequence length="56" mass="6135">MHEIQAIITAANTEYQRFIATRPDRETRDAVSNAVKFLTADLRSAAALVATTQKGT</sequence>
<accession>A0A934QUH5</accession>
<evidence type="ECO:0000313" key="2">
    <source>
        <dbReference type="Proteomes" id="UP000635245"/>
    </source>
</evidence>
<comment type="caution">
    <text evidence="1">The sequence shown here is derived from an EMBL/GenBank/DDBJ whole genome shotgun (WGS) entry which is preliminary data.</text>
</comment>
<organism evidence="1 2">
    <name type="scientific">Prauserella cavernicola</name>
    <dbReference type="NCBI Taxonomy" id="2800127"/>
    <lineage>
        <taxon>Bacteria</taxon>
        <taxon>Bacillati</taxon>
        <taxon>Actinomycetota</taxon>
        <taxon>Actinomycetes</taxon>
        <taxon>Pseudonocardiales</taxon>
        <taxon>Pseudonocardiaceae</taxon>
        <taxon>Prauserella</taxon>
    </lineage>
</organism>
<dbReference type="RefSeq" id="WP_200318624.1">
    <property type="nucleotide sequence ID" value="NZ_JAENJH010000003.1"/>
</dbReference>
<dbReference type="Proteomes" id="UP000635245">
    <property type="component" value="Unassembled WGS sequence"/>
</dbReference>
<reference evidence="1" key="1">
    <citation type="submission" date="2020-12" db="EMBL/GenBank/DDBJ databases">
        <title>Prauserella sp. ASG 168, a novel actinomycete isolated from cave rock.</title>
        <authorList>
            <person name="Suriyachadkun C."/>
        </authorList>
    </citation>
    <scope>NUCLEOTIDE SEQUENCE</scope>
    <source>
        <strain evidence="1">ASG 168</strain>
    </source>
</reference>
<proteinExistence type="predicted"/>
<keyword evidence="2" id="KW-1185">Reference proteome</keyword>
<protein>
    <submittedName>
        <fullName evidence="1">Uncharacterized protein</fullName>
    </submittedName>
</protein>
<dbReference type="AlphaFoldDB" id="A0A934QUH5"/>